<dbReference type="GO" id="GO:0035556">
    <property type="term" value="P:intracellular signal transduction"/>
    <property type="evidence" value="ECO:0007669"/>
    <property type="project" value="TreeGrafter"/>
</dbReference>
<reference evidence="4 5" key="1">
    <citation type="journal article" date="2017" name="Mol. Biol. Evol.">
        <title>The 4-celled Tetrabaena socialis nuclear genome reveals the essential components for genetic control of cell number at the origin of multicellularity in the volvocine lineage.</title>
        <authorList>
            <person name="Featherston J."/>
            <person name="Arakaki Y."/>
            <person name="Hanschen E.R."/>
            <person name="Ferris P.J."/>
            <person name="Michod R.E."/>
            <person name="Olson B.J.S.C."/>
            <person name="Nozaki H."/>
            <person name="Durand P.M."/>
        </authorList>
    </citation>
    <scope>NUCLEOTIDE SEQUENCE [LARGE SCALE GENOMIC DNA]</scope>
    <source>
        <strain evidence="4 5">NIES-571</strain>
    </source>
</reference>
<proteinExistence type="predicted"/>
<dbReference type="GO" id="GO:0004674">
    <property type="term" value="F:protein serine/threonine kinase activity"/>
    <property type="evidence" value="ECO:0007669"/>
    <property type="project" value="TreeGrafter"/>
</dbReference>
<evidence type="ECO:0000259" key="3">
    <source>
        <dbReference type="PROSITE" id="PS50011"/>
    </source>
</evidence>
<evidence type="ECO:0000313" key="4">
    <source>
        <dbReference type="EMBL" id="PNH05667.1"/>
    </source>
</evidence>
<dbReference type="PROSITE" id="PS50011">
    <property type="entry name" value="PROTEIN_KINASE_DOM"/>
    <property type="match status" value="1"/>
</dbReference>
<accession>A0A2J7ZZF8</accession>
<evidence type="ECO:0000256" key="1">
    <source>
        <dbReference type="ARBA" id="ARBA00022741"/>
    </source>
</evidence>
<comment type="caution">
    <text evidence="4">The sequence shown here is derived from an EMBL/GenBank/DDBJ whole genome shotgun (WGS) entry which is preliminary data.</text>
</comment>
<protein>
    <submittedName>
        <fullName evidence="4">Serine/threonine-protein kinase SRK2D</fullName>
    </submittedName>
</protein>
<keyword evidence="5" id="KW-1185">Reference proteome</keyword>
<keyword evidence="1" id="KW-0547">Nucleotide-binding</keyword>
<keyword evidence="2" id="KW-0067">ATP-binding</keyword>
<dbReference type="OrthoDB" id="193931at2759"/>
<gene>
    <name evidence="4" type="ORF">TSOC_008045</name>
</gene>
<keyword evidence="4" id="KW-0418">Kinase</keyword>
<dbReference type="GO" id="GO:0005737">
    <property type="term" value="C:cytoplasm"/>
    <property type="evidence" value="ECO:0007669"/>
    <property type="project" value="TreeGrafter"/>
</dbReference>
<dbReference type="AlphaFoldDB" id="A0A2J7ZZF8"/>
<dbReference type="EMBL" id="PGGS01000288">
    <property type="protein sequence ID" value="PNH05667.1"/>
    <property type="molecule type" value="Genomic_DNA"/>
</dbReference>
<evidence type="ECO:0000256" key="2">
    <source>
        <dbReference type="ARBA" id="ARBA00022840"/>
    </source>
</evidence>
<dbReference type="SUPFAM" id="SSF56112">
    <property type="entry name" value="Protein kinase-like (PK-like)"/>
    <property type="match status" value="1"/>
</dbReference>
<feature type="domain" description="Protein kinase" evidence="3">
    <location>
        <begin position="14"/>
        <end position="101"/>
    </location>
</feature>
<dbReference type="PANTHER" id="PTHR24346">
    <property type="entry name" value="MAP/MICROTUBULE AFFINITY-REGULATING KINASE"/>
    <property type="match status" value="1"/>
</dbReference>
<keyword evidence="4" id="KW-0808">Transferase</keyword>
<sequence length="101" mass="11370">MNAQPEPLKDHTRYAKVQPLSSGSFGFVHLCKSLATAELVAIKFLERGERVNKYVETEVLNHRMLRHPHVIEFKEVFLTPEYICIVMEVGGCAQGEREGGG</sequence>
<organism evidence="4 5">
    <name type="scientific">Tetrabaena socialis</name>
    <dbReference type="NCBI Taxonomy" id="47790"/>
    <lineage>
        <taxon>Eukaryota</taxon>
        <taxon>Viridiplantae</taxon>
        <taxon>Chlorophyta</taxon>
        <taxon>core chlorophytes</taxon>
        <taxon>Chlorophyceae</taxon>
        <taxon>CS clade</taxon>
        <taxon>Chlamydomonadales</taxon>
        <taxon>Tetrabaenaceae</taxon>
        <taxon>Tetrabaena</taxon>
    </lineage>
</organism>
<dbReference type="GO" id="GO:0005524">
    <property type="term" value="F:ATP binding"/>
    <property type="evidence" value="ECO:0007669"/>
    <property type="project" value="UniProtKB-KW"/>
</dbReference>
<dbReference type="InterPro" id="IPR011009">
    <property type="entry name" value="Kinase-like_dom_sf"/>
</dbReference>
<dbReference type="Pfam" id="PF00069">
    <property type="entry name" value="Pkinase"/>
    <property type="match status" value="1"/>
</dbReference>
<dbReference type="Proteomes" id="UP000236333">
    <property type="component" value="Unassembled WGS sequence"/>
</dbReference>
<dbReference type="FunFam" id="3.30.200.20:FF:001075">
    <property type="entry name" value="Snf1-like protein kinase"/>
    <property type="match status" value="1"/>
</dbReference>
<name>A0A2J7ZZF8_9CHLO</name>
<dbReference type="InterPro" id="IPR000719">
    <property type="entry name" value="Prot_kinase_dom"/>
</dbReference>
<evidence type="ECO:0000313" key="5">
    <source>
        <dbReference type="Proteomes" id="UP000236333"/>
    </source>
</evidence>
<dbReference type="Gene3D" id="3.30.200.20">
    <property type="entry name" value="Phosphorylase Kinase, domain 1"/>
    <property type="match status" value="1"/>
</dbReference>
<dbReference type="PANTHER" id="PTHR24346:SF92">
    <property type="entry name" value="SNF1-RELATED PROTEIN KINASE 2.6"/>
    <property type="match status" value="1"/>
</dbReference>